<dbReference type="PANTHER" id="PTHR30325:SF0">
    <property type="entry name" value="INNER MEMBRANE ABC TRANSPORTER PERMEASE PROTEIN YEJE"/>
    <property type="match status" value="1"/>
</dbReference>
<gene>
    <name evidence="2" type="ORF">V6256_15860</name>
</gene>
<organism evidence="2 3">
    <name type="scientific">Psychromonas aquatilis</name>
    <dbReference type="NCBI Taxonomy" id="2005072"/>
    <lineage>
        <taxon>Bacteria</taxon>
        <taxon>Pseudomonadati</taxon>
        <taxon>Pseudomonadota</taxon>
        <taxon>Gammaproteobacteria</taxon>
        <taxon>Alteromonadales</taxon>
        <taxon>Psychromonadaceae</taxon>
        <taxon>Psychromonas</taxon>
    </lineage>
</organism>
<feature type="transmembrane region" description="Helical" evidence="1">
    <location>
        <begin position="22"/>
        <end position="44"/>
    </location>
</feature>
<dbReference type="EMBL" id="JBAKAZ010000373">
    <property type="protein sequence ID" value="MEL0631043.1"/>
    <property type="molecule type" value="Genomic_DNA"/>
</dbReference>
<keyword evidence="1" id="KW-1133">Transmembrane helix</keyword>
<evidence type="ECO:0000313" key="2">
    <source>
        <dbReference type="EMBL" id="MEL0631043.1"/>
    </source>
</evidence>
<keyword evidence="1" id="KW-0472">Membrane</keyword>
<name>A0ABU9GUP3_9GAMM</name>
<dbReference type="Proteomes" id="UP001369082">
    <property type="component" value="Unassembled WGS sequence"/>
</dbReference>
<evidence type="ECO:0000256" key="1">
    <source>
        <dbReference type="SAM" id="Phobius"/>
    </source>
</evidence>
<evidence type="ECO:0000313" key="3">
    <source>
        <dbReference type="Proteomes" id="UP001369082"/>
    </source>
</evidence>
<feature type="non-terminal residue" evidence="2">
    <location>
        <position position="1"/>
    </location>
</feature>
<keyword evidence="3" id="KW-1185">Reference proteome</keyword>
<keyword evidence="1" id="KW-0812">Transmembrane</keyword>
<protein>
    <submittedName>
        <fullName evidence="2">ABC transporter permease</fullName>
    </submittedName>
</protein>
<reference evidence="2 3" key="1">
    <citation type="submission" date="2024-02" db="EMBL/GenBank/DDBJ databases">
        <title>Bacteria isolated from the canopy kelp, Nereocystis luetkeana.</title>
        <authorList>
            <person name="Pfister C.A."/>
            <person name="Younker I.T."/>
            <person name="Light S.H."/>
        </authorList>
    </citation>
    <scope>NUCLEOTIDE SEQUENCE [LARGE SCALE GENOMIC DNA]</scope>
    <source>
        <strain evidence="2 3">TI.1.05</strain>
    </source>
</reference>
<dbReference type="PANTHER" id="PTHR30325">
    <property type="entry name" value="MEMBRANE COMPONENT OF ABC TRANSPORTER"/>
    <property type="match status" value="1"/>
</dbReference>
<sequence>WLPLGSASLGEMISHGKDNLQAHWLAITAFISLSSILVLFVFIGEAAGDAFDPRIVL</sequence>
<accession>A0ABU9GUP3</accession>
<comment type="caution">
    <text evidence="2">The sequence shown here is derived from an EMBL/GenBank/DDBJ whole genome shotgun (WGS) entry which is preliminary data.</text>
</comment>
<proteinExistence type="predicted"/>